<organism evidence="2 3">
    <name type="scientific">Stutzerimonas stutzeri</name>
    <name type="common">Pseudomonas stutzeri</name>
    <dbReference type="NCBI Taxonomy" id="316"/>
    <lineage>
        <taxon>Bacteria</taxon>
        <taxon>Pseudomonadati</taxon>
        <taxon>Pseudomonadota</taxon>
        <taxon>Gammaproteobacteria</taxon>
        <taxon>Pseudomonadales</taxon>
        <taxon>Pseudomonadaceae</taxon>
        <taxon>Stutzerimonas</taxon>
    </lineage>
</organism>
<gene>
    <name evidence="2" type="ORF">GQA94_14475</name>
</gene>
<reference evidence="2 3" key="1">
    <citation type="submission" date="2019-12" db="EMBL/GenBank/DDBJ databases">
        <title>Complete genome sequence of Pseudomonas stutzeri.</title>
        <authorList>
            <person name="Lim S.R."/>
            <person name="Kim J.H."/>
        </authorList>
    </citation>
    <scope>NUCLEOTIDE SEQUENCE [LARGE SCALE GENOMIC DNA]</scope>
    <source>
        <strain evidence="2 3">PM101005</strain>
    </source>
</reference>
<sequence length="88" mass="9840">MPVFCLITELPAGPTSRVICRCLHFVPVLWLWQVNGFRPTTWDIVGALVVLSGMAIIMFLPGHHPFLKSPARLLHPCRPLSTIVWPAV</sequence>
<dbReference type="OrthoDB" id="123240at2"/>
<keyword evidence="1" id="KW-0472">Membrane</keyword>
<feature type="transmembrane region" description="Helical" evidence="1">
    <location>
        <begin position="44"/>
        <end position="62"/>
    </location>
</feature>
<dbReference type="Pfam" id="PF02694">
    <property type="entry name" value="UPF0060"/>
    <property type="match status" value="1"/>
</dbReference>
<dbReference type="EMBL" id="CP046902">
    <property type="protein sequence ID" value="QGZ32696.1"/>
    <property type="molecule type" value="Genomic_DNA"/>
</dbReference>
<dbReference type="Proteomes" id="UP000438983">
    <property type="component" value="Chromosome"/>
</dbReference>
<dbReference type="AlphaFoldDB" id="A0A6I6LWH7"/>
<evidence type="ECO:0000256" key="1">
    <source>
        <dbReference type="SAM" id="Phobius"/>
    </source>
</evidence>
<protein>
    <submittedName>
        <fullName evidence="2">Uncharacterized protein</fullName>
    </submittedName>
</protein>
<name>A0A6I6LWH7_STUST</name>
<evidence type="ECO:0000313" key="2">
    <source>
        <dbReference type="EMBL" id="QGZ32696.1"/>
    </source>
</evidence>
<evidence type="ECO:0000313" key="3">
    <source>
        <dbReference type="Proteomes" id="UP000438983"/>
    </source>
</evidence>
<dbReference type="InterPro" id="IPR003844">
    <property type="entry name" value="UPF0060"/>
</dbReference>
<proteinExistence type="predicted"/>
<keyword evidence="1" id="KW-0812">Transmembrane</keyword>
<dbReference type="GO" id="GO:0016020">
    <property type="term" value="C:membrane"/>
    <property type="evidence" value="ECO:0007669"/>
    <property type="project" value="InterPro"/>
</dbReference>
<keyword evidence="1" id="KW-1133">Transmembrane helix</keyword>
<accession>A0A6I6LWH7</accession>